<dbReference type="RefSeq" id="WP_219762221.1">
    <property type="nucleotide sequence ID" value="NZ_JAHYBZ010000002.1"/>
</dbReference>
<dbReference type="EMBL" id="JAHYBZ010000002">
    <property type="protein sequence ID" value="MBW6397623.1"/>
    <property type="molecule type" value="Genomic_DNA"/>
</dbReference>
<protein>
    <submittedName>
        <fullName evidence="1">Uncharacterized protein</fullName>
    </submittedName>
</protein>
<accession>A0ABS7A5Q5</accession>
<proteinExistence type="predicted"/>
<name>A0ABS7A5Q5_9PROT</name>
<evidence type="ECO:0000313" key="1">
    <source>
        <dbReference type="EMBL" id="MBW6397623.1"/>
    </source>
</evidence>
<evidence type="ECO:0000313" key="2">
    <source>
        <dbReference type="Proteomes" id="UP001196565"/>
    </source>
</evidence>
<organism evidence="1 2">
    <name type="scientific">Roseomonas alba</name>
    <dbReference type="NCBI Taxonomy" id="2846776"/>
    <lineage>
        <taxon>Bacteria</taxon>
        <taxon>Pseudomonadati</taxon>
        <taxon>Pseudomonadota</taxon>
        <taxon>Alphaproteobacteria</taxon>
        <taxon>Acetobacterales</taxon>
        <taxon>Roseomonadaceae</taxon>
        <taxon>Roseomonas</taxon>
    </lineage>
</organism>
<sequence length="78" mass="8561">MTPPLILQRGAEHLIALGPRGLAEFLHELGEATRTEAAIAEHLARWRRLDPAMLHSVLSLHTAGRQFPPALIPVERAA</sequence>
<gene>
    <name evidence="1" type="ORF">KPL78_07195</name>
</gene>
<dbReference type="Proteomes" id="UP001196565">
    <property type="component" value="Unassembled WGS sequence"/>
</dbReference>
<comment type="caution">
    <text evidence="1">The sequence shown here is derived from an EMBL/GenBank/DDBJ whole genome shotgun (WGS) entry which is preliminary data.</text>
</comment>
<reference evidence="1 2" key="1">
    <citation type="submission" date="2021-07" db="EMBL/GenBank/DDBJ databases">
        <authorList>
            <person name="So Y."/>
        </authorList>
    </citation>
    <scope>NUCLEOTIDE SEQUENCE [LARGE SCALE GENOMIC DNA]</scope>
    <source>
        <strain evidence="1 2">HJA6</strain>
    </source>
</reference>
<keyword evidence="2" id="KW-1185">Reference proteome</keyword>